<comment type="caution">
    <text evidence="1">The sequence shown here is derived from an EMBL/GenBank/DDBJ whole genome shotgun (WGS) entry which is preliminary data.</text>
</comment>
<keyword evidence="2" id="KW-1185">Reference proteome</keyword>
<sequence>GATREVAGVAPETAYFASVGDFNYLGDPDRGDLPTVILGPDGENIHSAGEFVYTDEVVEVTEILVAGAADLLGA</sequence>
<dbReference type="AlphaFoldDB" id="A0ABD5S3K2"/>
<feature type="non-terminal residue" evidence="1">
    <location>
        <position position="1"/>
    </location>
</feature>
<gene>
    <name evidence="1" type="ORF">ACFQE1_17810</name>
</gene>
<organism evidence="1 2">
    <name type="scientific">Halobium palmae</name>
    <dbReference type="NCBI Taxonomy" id="1776492"/>
    <lineage>
        <taxon>Archaea</taxon>
        <taxon>Methanobacteriati</taxon>
        <taxon>Methanobacteriota</taxon>
        <taxon>Stenosarchaea group</taxon>
        <taxon>Halobacteria</taxon>
        <taxon>Halobacteriales</taxon>
        <taxon>Haloferacaceae</taxon>
        <taxon>Halobium</taxon>
    </lineage>
</organism>
<evidence type="ECO:0000313" key="2">
    <source>
        <dbReference type="Proteomes" id="UP001596328"/>
    </source>
</evidence>
<evidence type="ECO:0000313" key="1">
    <source>
        <dbReference type="EMBL" id="MFC6726186.1"/>
    </source>
</evidence>
<dbReference type="SUPFAM" id="SSF53187">
    <property type="entry name" value="Zn-dependent exopeptidases"/>
    <property type="match status" value="1"/>
</dbReference>
<proteinExistence type="predicted"/>
<name>A0ABD5S3K2_9EURY</name>
<dbReference type="EMBL" id="JBHSWU010000941">
    <property type="protein sequence ID" value="MFC6726186.1"/>
    <property type="molecule type" value="Genomic_DNA"/>
</dbReference>
<protein>
    <submittedName>
        <fullName evidence="1">M20 family peptidase</fullName>
    </submittedName>
</protein>
<reference evidence="1 2" key="1">
    <citation type="journal article" date="2019" name="Int. J. Syst. Evol. Microbiol.">
        <title>The Global Catalogue of Microorganisms (GCM) 10K type strain sequencing project: providing services to taxonomists for standard genome sequencing and annotation.</title>
        <authorList>
            <consortium name="The Broad Institute Genomics Platform"/>
            <consortium name="The Broad Institute Genome Sequencing Center for Infectious Disease"/>
            <person name="Wu L."/>
            <person name="Ma J."/>
        </authorList>
    </citation>
    <scope>NUCLEOTIDE SEQUENCE [LARGE SCALE GENOMIC DNA]</scope>
    <source>
        <strain evidence="1 2">NBRC 111368</strain>
    </source>
</reference>
<accession>A0ABD5S3K2</accession>
<dbReference type="Proteomes" id="UP001596328">
    <property type="component" value="Unassembled WGS sequence"/>
</dbReference>
<dbReference type="Gene3D" id="3.40.630.10">
    <property type="entry name" value="Zn peptidases"/>
    <property type="match status" value="1"/>
</dbReference>